<gene>
    <name evidence="3" type="ORF">SAMN05421829_108126</name>
</gene>
<dbReference type="Pfam" id="PF01381">
    <property type="entry name" value="HTH_3"/>
    <property type="match status" value="1"/>
</dbReference>
<dbReference type="EMBL" id="FTMD01000008">
    <property type="protein sequence ID" value="SIQ95215.1"/>
    <property type="molecule type" value="Genomic_DNA"/>
</dbReference>
<evidence type="ECO:0000313" key="4">
    <source>
        <dbReference type="Proteomes" id="UP000186819"/>
    </source>
</evidence>
<evidence type="ECO:0000259" key="2">
    <source>
        <dbReference type="PROSITE" id="PS50943"/>
    </source>
</evidence>
<dbReference type="OrthoDB" id="9788236at2"/>
<evidence type="ECO:0000313" key="3">
    <source>
        <dbReference type="EMBL" id="SIQ95215.1"/>
    </source>
</evidence>
<organism evidence="3 4">
    <name type="scientific">Aromatoleum tolulyticum</name>
    <dbReference type="NCBI Taxonomy" id="34027"/>
    <lineage>
        <taxon>Bacteria</taxon>
        <taxon>Pseudomonadati</taxon>
        <taxon>Pseudomonadota</taxon>
        <taxon>Betaproteobacteria</taxon>
        <taxon>Rhodocyclales</taxon>
        <taxon>Rhodocyclaceae</taxon>
        <taxon>Aromatoleum</taxon>
    </lineage>
</organism>
<evidence type="ECO:0000256" key="1">
    <source>
        <dbReference type="SAM" id="MobiDB-lite"/>
    </source>
</evidence>
<dbReference type="GO" id="GO:0003677">
    <property type="term" value="F:DNA binding"/>
    <property type="evidence" value="ECO:0007669"/>
    <property type="project" value="InterPro"/>
</dbReference>
<proteinExistence type="predicted"/>
<dbReference type="Gene3D" id="1.10.260.40">
    <property type="entry name" value="lambda repressor-like DNA-binding domains"/>
    <property type="match status" value="1"/>
</dbReference>
<dbReference type="RefSeq" id="WP_084205078.1">
    <property type="nucleotide sequence ID" value="NZ_FTMD01000008.1"/>
</dbReference>
<dbReference type="InterPro" id="IPR001387">
    <property type="entry name" value="Cro/C1-type_HTH"/>
</dbReference>
<sequence>MTKSPARSTLKENRNSSDLKTTAVPIRSSESEQFKDRLRETIGDRKLVWFAKECGFSDSLLGAYLRGEKLPGLENLVAMANVGGVSIDWLATGRPPKTRAELRAAGAAPAAGLDQGRLQLALATVEEGLAATRRVMAPDKKAELVLAVYDLYQEPSITRDRVLKLVKSAA</sequence>
<reference evidence="4" key="1">
    <citation type="submission" date="2017-01" db="EMBL/GenBank/DDBJ databases">
        <authorList>
            <person name="Varghese N."/>
            <person name="Submissions S."/>
        </authorList>
    </citation>
    <scope>NUCLEOTIDE SEQUENCE [LARGE SCALE GENOMIC DNA]</scope>
    <source>
        <strain evidence="4">ATCC 51758</strain>
    </source>
</reference>
<dbReference type="Proteomes" id="UP000186819">
    <property type="component" value="Unassembled WGS sequence"/>
</dbReference>
<feature type="domain" description="HTH cro/C1-type" evidence="2">
    <location>
        <begin position="50"/>
        <end position="90"/>
    </location>
</feature>
<dbReference type="AlphaFoldDB" id="A0A1N6WYW8"/>
<dbReference type="InterPro" id="IPR010982">
    <property type="entry name" value="Lambda_DNA-bd_dom_sf"/>
</dbReference>
<protein>
    <submittedName>
        <fullName evidence="3">Helix-turn-helix</fullName>
    </submittedName>
</protein>
<feature type="region of interest" description="Disordered" evidence="1">
    <location>
        <begin position="1"/>
        <end position="25"/>
    </location>
</feature>
<dbReference type="PROSITE" id="PS50943">
    <property type="entry name" value="HTH_CROC1"/>
    <property type="match status" value="1"/>
</dbReference>
<keyword evidence="4" id="KW-1185">Reference proteome</keyword>
<name>A0A1N6WYW8_9RHOO</name>
<dbReference type="STRING" id="34027.SAMN05421829_108126"/>
<accession>A0A1N6WYW8</accession>
<dbReference type="SUPFAM" id="SSF47413">
    <property type="entry name" value="lambda repressor-like DNA-binding domains"/>
    <property type="match status" value="1"/>
</dbReference>
<dbReference type="CDD" id="cd00093">
    <property type="entry name" value="HTH_XRE"/>
    <property type="match status" value="1"/>
</dbReference>